<dbReference type="GO" id="GO:0070525">
    <property type="term" value="P:tRNA threonylcarbamoyladenosine metabolic process"/>
    <property type="evidence" value="ECO:0007669"/>
    <property type="project" value="TreeGrafter"/>
</dbReference>
<proteinExistence type="inferred from homology"/>
<evidence type="ECO:0000256" key="8">
    <source>
        <dbReference type="ARBA" id="ARBA00076355"/>
    </source>
</evidence>
<dbReference type="Proteomes" id="UP000271974">
    <property type="component" value="Unassembled WGS sequence"/>
</dbReference>
<name>A0A433TLS4_ELYCH</name>
<dbReference type="EMBL" id="RQTK01000282">
    <property type="protein sequence ID" value="RUS82532.1"/>
    <property type="molecule type" value="Genomic_DNA"/>
</dbReference>
<gene>
    <name evidence="9" type="ORF">EGW08_009704</name>
</gene>
<keyword evidence="10" id="KW-1185">Reference proteome</keyword>
<evidence type="ECO:0000313" key="9">
    <source>
        <dbReference type="EMBL" id="RUS82532.1"/>
    </source>
</evidence>
<evidence type="ECO:0000256" key="5">
    <source>
        <dbReference type="ARBA" id="ARBA00022694"/>
    </source>
</evidence>
<organism evidence="9 10">
    <name type="scientific">Elysia chlorotica</name>
    <name type="common">Eastern emerald elysia</name>
    <name type="synonym">Sea slug</name>
    <dbReference type="NCBI Taxonomy" id="188477"/>
    <lineage>
        <taxon>Eukaryota</taxon>
        <taxon>Metazoa</taxon>
        <taxon>Spiralia</taxon>
        <taxon>Lophotrochozoa</taxon>
        <taxon>Mollusca</taxon>
        <taxon>Gastropoda</taxon>
        <taxon>Heterobranchia</taxon>
        <taxon>Euthyneura</taxon>
        <taxon>Panpulmonata</taxon>
        <taxon>Sacoglossa</taxon>
        <taxon>Placobranchoidea</taxon>
        <taxon>Plakobranchidae</taxon>
        <taxon>Elysia</taxon>
    </lineage>
</organism>
<comment type="function">
    <text evidence="7">Component of the EKC/KEOPS complex that is required for the formation of a threonylcarbamoyl group on adenosine at position 37 (t(6)A37) in tRNAs that read codons beginning with adenine. The complex is probably involved in the transfer of the threonylcarbamoyl moiety of threonylcarbamoyl-AMP (TC-AMP) to the N6 group of A37. LAGE3 functions as a dimerization module for the complex.</text>
</comment>
<dbReference type="GO" id="GO:0005634">
    <property type="term" value="C:nucleus"/>
    <property type="evidence" value="ECO:0007669"/>
    <property type="project" value="UniProtKB-SubCell"/>
</dbReference>
<dbReference type="GO" id="GO:0000408">
    <property type="term" value="C:EKC/KEOPS complex"/>
    <property type="evidence" value="ECO:0007669"/>
    <property type="project" value="TreeGrafter"/>
</dbReference>
<evidence type="ECO:0000256" key="3">
    <source>
        <dbReference type="ARBA" id="ARBA00007073"/>
    </source>
</evidence>
<accession>A0A433TLS4</accession>
<keyword evidence="6" id="KW-0539">Nucleus</keyword>
<evidence type="ECO:0000256" key="4">
    <source>
        <dbReference type="ARBA" id="ARBA00022490"/>
    </source>
</evidence>
<evidence type="ECO:0000313" key="10">
    <source>
        <dbReference type="Proteomes" id="UP000271974"/>
    </source>
</evidence>
<comment type="subcellular location">
    <subcellularLocation>
        <location evidence="2">Cytoplasm</location>
    </subcellularLocation>
    <subcellularLocation>
        <location evidence="1">Nucleus</location>
    </subcellularLocation>
</comment>
<evidence type="ECO:0000256" key="7">
    <source>
        <dbReference type="ARBA" id="ARBA00053047"/>
    </source>
</evidence>
<dbReference type="FunFam" id="3.30.310.50:FF:000005">
    <property type="entry name" value="L antigen family member 3"/>
    <property type="match status" value="1"/>
</dbReference>
<dbReference type="Pfam" id="PF09341">
    <property type="entry name" value="Pcc1"/>
    <property type="match status" value="1"/>
</dbReference>
<dbReference type="PANTHER" id="PTHR31283:SF5">
    <property type="entry name" value="EKC_KEOPS COMPLEX SUBUNIT LAGE3"/>
    <property type="match status" value="1"/>
</dbReference>
<protein>
    <recommendedName>
        <fullName evidence="8">L antigen family member 3</fullName>
    </recommendedName>
</protein>
<keyword evidence="5" id="KW-0819">tRNA processing</keyword>
<comment type="similarity">
    <text evidence="3">Belongs to the CTAG/PCC1 family.</text>
</comment>
<dbReference type="InterPro" id="IPR015419">
    <property type="entry name" value="CTAG/Pcc1"/>
</dbReference>
<dbReference type="Gene3D" id="3.30.310.50">
    <property type="entry name" value="Alpha-D-phosphohexomutase, C-terminal domain"/>
    <property type="match status" value="1"/>
</dbReference>
<evidence type="ECO:0000256" key="6">
    <source>
        <dbReference type="ARBA" id="ARBA00023242"/>
    </source>
</evidence>
<keyword evidence="4" id="KW-0963">Cytoplasm</keyword>
<dbReference type="GO" id="GO:0005737">
    <property type="term" value="C:cytoplasm"/>
    <property type="evidence" value="ECO:0007669"/>
    <property type="project" value="UniProtKB-SubCell"/>
</dbReference>
<reference evidence="9 10" key="1">
    <citation type="submission" date="2019-01" db="EMBL/GenBank/DDBJ databases">
        <title>A draft genome assembly of the solar-powered sea slug Elysia chlorotica.</title>
        <authorList>
            <person name="Cai H."/>
            <person name="Li Q."/>
            <person name="Fang X."/>
            <person name="Li J."/>
            <person name="Curtis N.E."/>
            <person name="Altenburger A."/>
            <person name="Shibata T."/>
            <person name="Feng M."/>
            <person name="Maeda T."/>
            <person name="Schwartz J.A."/>
            <person name="Shigenobu S."/>
            <person name="Lundholm N."/>
            <person name="Nishiyama T."/>
            <person name="Yang H."/>
            <person name="Hasebe M."/>
            <person name="Li S."/>
            <person name="Pierce S.K."/>
            <person name="Wang J."/>
        </authorList>
    </citation>
    <scope>NUCLEOTIDE SEQUENCE [LARGE SCALE GENOMIC DNA]</scope>
    <source>
        <strain evidence="9">EC2010</strain>
        <tissue evidence="9">Whole organism of an adult</tissue>
    </source>
</reference>
<evidence type="ECO:0000256" key="2">
    <source>
        <dbReference type="ARBA" id="ARBA00004496"/>
    </source>
</evidence>
<dbReference type="PANTHER" id="PTHR31283">
    <property type="entry name" value="EKC/KEOPS COMPLEX SUBUNIT PCC1 FAMILY MEMBER"/>
    <property type="match status" value="1"/>
</dbReference>
<dbReference type="AlphaFoldDB" id="A0A433TLS4"/>
<sequence>MSITEANCLSAELNVPFPSAYEAGVAYGSLSVDKEPKRGNVTRELHVEGNVLHVRFQAKEARTIRVSINSFMDHLKLVCETIAEFGPVR</sequence>
<comment type="caution">
    <text evidence="9">The sequence shown here is derived from an EMBL/GenBank/DDBJ whole genome shotgun (WGS) entry which is preliminary data.</text>
</comment>
<evidence type="ECO:0000256" key="1">
    <source>
        <dbReference type="ARBA" id="ARBA00004123"/>
    </source>
</evidence>
<dbReference type="OrthoDB" id="10025739at2759"/>
<dbReference type="GO" id="GO:0008033">
    <property type="term" value="P:tRNA processing"/>
    <property type="evidence" value="ECO:0007669"/>
    <property type="project" value="UniProtKB-KW"/>
</dbReference>